<keyword evidence="1" id="KW-0479">Metal-binding</keyword>
<reference evidence="6" key="2">
    <citation type="journal article" date="2024" name="Nature">
        <title>Anoxygenic phototroph of the Chloroflexota uses a type I reaction centre.</title>
        <authorList>
            <person name="Tsuji J.M."/>
            <person name="Shaw N.A."/>
            <person name="Nagashima S."/>
            <person name="Venkiteswaran J.J."/>
            <person name="Schiff S.L."/>
            <person name="Watanabe T."/>
            <person name="Fukui M."/>
            <person name="Hanada S."/>
            <person name="Tank M."/>
            <person name="Neufeld J.D."/>
        </authorList>
    </citation>
    <scope>NUCLEOTIDE SEQUENCE</scope>
    <source>
        <strain evidence="6">L227-S17</strain>
    </source>
</reference>
<accession>A0A8T7M2Q8</accession>
<dbReference type="InterPro" id="IPR001131">
    <property type="entry name" value="Peptidase_M24B_aminopep-P_CS"/>
</dbReference>
<dbReference type="GO" id="GO:0046872">
    <property type="term" value="F:metal ion binding"/>
    <property type="evidence" value="ECO:0007669"/>
    <property type="project" value="UniProtKB-KW"/>
</dbReference>
<dbReference type="GO" id="GO:0008235">
    <property type="term" value="F:metalloexopeptidase activity"/>
    <property type="evidence" value="ECO:0007669"/>
    <property type="project" value="UniProtKB-ARBA"/>
</dbReference>
<reference evidence="5 7" key="1">
    <citation type="submission" date="2020-06" db="EMBL/GenBank/DDBJ databases">
        <title>Anoxygenic phototrophic Chloroflexota member uses a Type I reaction center.</title>
        <authorList>
            <person name="Tsuji J.M."/>
            <person name="Shaw N.A."/>
            <person name="Nagashima S."/>
            <person name="Venkiteswaran J."/>
            <person name="Schiff S.L."/>
            <person name="Hanada S."/>
            <person name="Tank M."/>
            <person name="Neufeld J.D."/>
        </authorList>
    </citation>
    <scope>NUCLEOTIDE SEQUENCE [LARGE SCALE GENOMIC DNA]</scope>
    <source>
        <strain evidence="5">L227-S17</strain>
    </source>
</reference>
<dbReference type="GO" id="GO:0004177">
    <property type="term" value="F:aminopeptidase activity"/>
    <property type="evidence" value="ECO:0007669"/>
    <property type="project" value="UniProtKB-KW"/>
</dbReference>
<dbReference type="PANTHER" id="PTHR46112">
    <property type="entry name" value="AMINOPEPTIDASE"/>
    <property type="match status" value="1"/>
</dbReference>
<name>A0A8T7M2Q8_9CHLR</name>
<dbReference type="EMBL" id="JACATZ010000001">
    <property type="protein sequence ID" value="NWJ44805.1"/>
    <property type="molecule type" value="Genomic_DNA"/>
</dbReference>
<dbReference type="PANTHER" id="PTHR46112:SF3">
    <property type="entry name" value="AMINOPEPTIDASE YPDF"/>
    <property type="match status" value="1"/>
</dbReference>
<proteinExistence type="predicted"/>
<evidence type="ECO:0000256" key="2">
    <source>
        <dbReference type="ARBA" id="ARBA00022801"/>
    </source>
</evidence>
<dbReference type="SUPFAM" id="SSF55920">
    <property type="entry name" value="Creatinase/aminopeptidase"/>
    <property type="match status" value="1"/>
</dbReference>
<keyword evidence="2" id="KW-0378">Hydrolase</keyword>
<evidence type="ECO:0000256" key="1">
    <source>
        <dbReference type="ARBA" id="ARBA00022723"/>
    </source>
</evidence>
<dbReference type="Proteomes" id="UP001431572">
    <property type="component" value="Chromosome 1"/>
</dbReference>
<evidence type="ECO:0000313" key="6">
    <source>
        <dbReference type="EMBL" id="WJW66688.1"/>
    </source>
</evidence>
<keyword evidence="5" id="KW-0031">Aminopeptidase</keyword>
<dbReference type="Pfam" id="PF01321">
    <property type="entry name" value="Creatinase_N"/>
    <property type="match status" value="1"/>
</dbReference>
<dbReference type="EMBL" id="CP128399">
    <property type="protein sequence ID" value="WJW66688.1"/>
    <property type="molecule type" value="Genomic_DNA"/>
</dbReference>
<sequence length="370" mass="40725">MSANIYEERCRQAQAVMASLQIDFLFLGPGADMRYLIGTPGMENERMMLFIVPQTGQPVMIVPTLEKLATGKHATYFDLLDWSDGVGPQGSLLEALGDSVNREVKAAVGAHLWSMFLLELQRILPNSSWTTATEILKKLRISKSAAEVKLLKEAAAIADRTFDDIRQLKFAGRRELEIMGDINNLLLKHGQERMEFCIVGSGPNGAQPHHHTGDRIIQPGDAIVLDFGGMYQGYFSDMTRMVLVEGADADPLYREVYDVVNKARAAGHAQAKPGVTCESVDAAARKVIVDAGYGEFFVHRTGHGIGMEVHEEPYIVNGNQLILEPGMAFSIEPGIYLPGRFGVRIEDIAIVTDNGEENINLSTHEIVTVR</sequence>
<dbReference type="CDD" id="cd01092">
    <property type="entry name" value="APP-like"/>
    <property type="match status" value="1"/>
</dbReference>
<dbReference type="Pfam" id="PF00557">
    <property type="entry name" value="Peptidase_M24"/>
    <property type="match status" value="1"/>
</dbReference>
<gene>
    <name evidence="5" type="ORF">HXX08_02910</name>
    <name evidence="6" type="ORF">OZ401_002501</name>
</gene>
<keyword evidence="8" id="KW-1185">Reference proteome</keyword>
<dbReference type="InterPro" id="IPR036005">
    <property type="entry name" value="Creatinase/aminopeptidase-like"/>
</dbReference>
<dbReference type="InterPro" id="IPR001714">
    <property type="entry name" value="Pept_M24_MAP"/>
</dbReference>
<dbReference type="InterPro" id="IPR000994">
    <property type="entry name" value="Pept_M24"/>
</dbReference>
<evidence type="ECO:0000313" key="7">
    <source>
        <dbReference type="Proteomes" id="UP000521676"/>
    </source>
</evidence>
<evidence type="ECO:0000259" key="4">
    <source>
        <dbReference type="Pfam" id="PF01321"/>
    </source>
</evidence>
<evidence type="ECO:0000313" key="5">
    <source>
        <dbReference type="EMBL" id="NWJ44805.1"/>
    </source>
</evidence>
<dbReference type="SUPFAM" id="SSF53092">
    <property type="entry name" value="Creatinase/prolidase N-terminal domain"/>
    <property type="match status" value="1"/>
</dbReference>
<dbReference type="InterPro" id="IPR000587">
    <property type="entry name" value="Creatinase_N"/>
</dbReference>
<evidence type="ECO:0000259" key="3">
    <source>
        <dbReference type="Pfam" id="PF00557"/>
    </source>
</evidence>
<feature type="domain" description="Peptidase M24" evidence="3">
    <location>
        <begin position="150"/>
        <end position="353"/>
    </location>
</feature>
<organism evidence="5 7">
    <name type="scientific">Candidatus Chlorohelix allophototropha</name>
    <dbReference type="NCBI Taxonomy" id="3003348"/>
    <lineage>
        <taxon>Bacteria</taxon>
        <taxon>Bacillati</taxon>
        <taxon>Chloroflexota</taxon>
        <taxon>Chloroflexia</taxon>
        <taxon>Candidatus Chloroheliales</taxon>
        <taxon>Candidatus Chloroheliaceae</taxon>
        <taxon>Candidatus Chlorohelix</taxon>
    </lineage>
</organism>
<dbReference type="Gene3D" id="3.40.350.10">
    <property type="entry name" value="Creatinase/prolidase N-terminal domain"/>
    <property type="match status" value="1"/>
</dbReference>
<dbReference type="PROSITE" id="PS00491">
    <property type="entry name" value="PROLINE_PEPTIDASE"/>
    <property type="match status" value="1"/>
</dbReference>
<keyword evidence="5" id="KW-0645">Protease</keyword>
<evidence type="ECO:0000313" key="8">
    <source>
        <dbReference type="Proteomes" id="UP001431572"/>
    </source>
</evidence>
<dbReference type="PRINTS" id="PR00599">
    <property type="entry name" value="MAPEPTIDASE"/>
</dbReference>
<dbReference type="InterPro" id="IPR050659">
    <property type="entry name" value="Peptidase_M24B"/>
</dbReference>
<feature type="domain" description="Creatinase N-terminal" evidence="4">
    <location>
        <begin position="9"/>
        <end position="141"/>
    </location>
</feature>
<dbReference type="InterPro" id="IPR029149">
    <property type="entry name" value="Creatin/AminoP/Spt16_N"/>
</dbReference>
<dbReference type="RefSeq" id="WP_341468582.1">
    <property type="nucleotide sequence ID" value="NZ_CP128399.1"/>
</dbReference>
<dbReference type="Gene3D" id="3.90.230.10">
    <property type="entry name" value="Creatinase/methionine aminopeptidase superfamily"/>
    <property type="match status" value="1"/>
</dbReference>
<dbReference type="AlphaFoldDB" id="A0A8T7M2Q8"/>
<protein>
    <submittedName>
        <fullName evidence="5">Aminopeptidase P family protein</fullName>
    </submittedName>
</protein>
<dbReference type="Proteomes" id="UP000521676">
    <property type="component" value="Unassembled WGS sequence"/>
</dbReference>